<feature type="region of interest" description="Disordered" evidence="1">
    <location>
        <begin position="152"/>
        <end position="177"/>
    </location>
</feature>
<dbReference type="AlphaFoldDB" id="A0A7S4NSD2"/>
<reference evidence="3" key="1">
    <citation type="submission" date="2021-01" db="EMBL/GenBank/DDBJ databases">
        <authorList>
            <person name="Corre E."/>
            <person name="Pelletier E."/>
            <person name="Niang G."/>
            <person name="Scheremetjew M."/>
            <person name="Finn R."/>
            <person name="Kale V."/>
            <person name="Holt S."/>
            <person name="Cochrane G."/>
            <person name="Meng A."/>
            <person name="Brown T."/>
            <person name="Cohen L."/>
        </authorList>
    </citation>
    <scope>NUCLEOTIDE SEQUENCE</scope>
    <source>
        <strain evidence="3">SoJaBio B1-5/56/2</strain>
    </source>
</reference>
<name>A0A7S4NSD2_9EUKA</name>
<gene>
    <name evidence="3" type="ORF">NAES01612_LOCUS10806</name>
</gene>
<organism evidence="3">
    <name type="scientific">Paramoeba aestuarina</name>
    <dbReference type="NCBI Taxonomy" id="180227"/>
    <lineage>
        <taxon>Eukaryota</taxon>
        <taxon>Amoebozoa</taxon>
        <taxon>Discosea</taxon>
        <taxon>Flabellinia</taxon>
        <taxon>Dactylopodida</taxon>
        <taxon>Paramoebidae</taxon>
        <taxon>Paramoeba</taxon>
    </lineage>
</organism>
<evidence type="ECO:0000313" key="3">
    <source>
        <dbReference type="EMBL" id="CAE2304286.1"/>
    </source>
</evidence>
<accession>A0A7S4NSD2</accession>
<evidence type="ECO:0000256" key="1">
    <source>
        <dbReference type="SAM" id="MobiDB-lite"/>
    </source>
</evidence>
<evidence type="ECO:0000259" key="2">
    <source>
        <dbReference type="Pfam" id="PF14216"/>
    </source>
</evidence>
<proteinExistence type="predicted"/>
<sequence length="177" mass="20647">MNKTKRKREDEGKERKKRRKESSAPKKKQTVLQKEENDSPFGTKVVNVKVAFLRDRGYANFGEWAKEENHVYIGRDMSFYVPGAKASKWKNPFPVKKHGMKSCLDLFENHLLSSPSLLSSVQELRGKELGCWCAPSQCHGDILRKYADRVNEQEKKEKEEKEEKEEEKHGKDKECMD</sequence>
<feature type="region of interest" description="Disordered" evidence="1">
    <location>
        <begin position="1"/>
        <end position="38"/>
    </location>
</feature>
<dbReference type="Pfam" id="PF14216">
    <property type="entry name" value="DUF4326"/>
    <property type="match status" value="1"/>
</dbReference>
<feature type="compositionally biased region" description="Basic residues" evidence="1">
    <location>
        <begin position="15"/>
        <end position="29"/>
    </location>
</feature>
<dbReference type="InterPro" id="IPR025475">
    <property type="entry name" value="DUF4326"/>
</dbReference>
<protein>
    <recommendedName>
        <fullName evidence="2">DUF4326 domain-containing protein</fullName>
    </recommendedName>
</protein>
<feature type="domain" description="DUF4326" evidence="2">
    <location>
        <begin position="62"/>
        <end position="144"/>
    </location>
</feature>
<dbReference type="EMBL" id="HBKR01016324">
    <property type="protein sequence ID" value="CAE2304286.1"/>
    <property type="molecule type" value="Transcribed_RNA"/>
</dbReference>